<dbReference type="InterPro" id="IPR011762">
    <property type="entry name" value="COA_CT_N"/>
</dbReference>
<evidence type="ECO:0000313" key="4">
    <source>
        <dbReference type="EMBL" id="KAF5828836.1"/>
    </source>
</evidence>
<evidence type="ECO:0000259" key="2">
    <source>
        <dbReference type="PROSITE" id="PS50980"/>
    </source>
</evidence>
<sequence>MGDLRAAVARALSGLDMFSNSSAAVATNPLPGSNGNGKNGGGGLVMDAAAAAAAQATTPVKVSAIPRRDTVLEGWYNGLPLGLMPLGSPPGGPRKSAEGKKSVSRTSSRSTGLSPVASATPGDGSGAVVPRTSTSLAIEAKMEMLVTVPAAVEEPLASLVVDPAVDPALHARALVTYVRRLYHSFLLREPVLQNHASGLITLAWLFEEPHLRCASPPPTPRAGALVYAPSVQLLPEAILAVRLQLQGLGMDMGRQGSQQMGCISEGTVGCCLHVALPGDDGPLQLACEAARVKLRALSGSSTDLTSMADVAAEKDGGKGAQLGESEEDIDAAVRRALTAIVTPHFGAIAAAGFQCLSLLARSGGSGGGDVPVRMGWAWDEATHCFKPDRFLGQVEPISACSLELTKMAAYRLLTYAPSRNRQWHFYTATERPDAKSYPMRRMFVRGLMRQLGSPALLAASYSGNSGAVANAAVCELEPALVGCLEELGRLQQTASDATAERPDWTHIFCSVLPPLPLPPPPHSGSSPTKASAVACLELRFRGPLREPAWRVVASLPSGHEHGEEHVDVYREVYESCPAQSLASHPVSVEDASAEPTQQQPTNRIERTRSVVRLVYRAELSADQGEPAAATLQHELRQQIAHARQLQQQQAPTSLSTFATPEAAQSASAAAASGAGKELVPDLHGESVLGPYPPLQPLQQRRLAARRHNVTYCYDFPAVFETALREIWAARAAAGEPNAFPPSGRLCVAEELGFQYLYLTEADYATLEGMAKQTGTELVRAVKQPGSNGESSARWVLQDVVGLEDGLGVECLSGSGAIASAFNRVFREGFSVTLVSGRTVGIGAYLARLGRRCVQRTDQPIILTGFAALNKLLGRQVYTSHMQLGGPRVMGVNGVSHHLAADDLDGVRTMLHLLSFCPPDLGTAAGAPTHPCLPSSDPITRPITYAPGPVEKLDPRAAIAGRPAPQAAAANGNSSMVDKGRGAAAAAAAVATQDAQAAAAAGAGIGGNGGGVEAEECSWQSGMFDKGSWEESQASWARTVVTGRARLGGQPVGVIAVETGVVSRLQPADPGMPDSSEMLVPQAGQVWYPDSAAKTAAAIEEFALERLPLIILANWRGFSGGQGDLFAGVLQKQMGGAWVVVDSCISSEGMIEMYADPTARGGVLEPEGVVEIKFRTPDLLRLMHRCGPFVL</sequence>
<dbReference type="GO" id="GO:0016740">
    <property type="term" value="F:transferase activity"/>
    <property type="evidence" value="ECO:0007669"/>
    <property type="project" value="UniProtKB-KW"/>
</dbReference>
<dbReference type="Proteomes" id="UP000815325">
    <property type="component" value="Unassembled WGS sequence"/>
</dbReference>
<dbReference type="Gene3D" id="3.90.226.10">
    <property type="entry name" value="2-enoyl-CoA Hydratase, Chain A, domain 1"/>
    <property type="match status" value="4"/>
</dbReference>
<gene>
    <name evidence="4" type="ORF">DUNSADRAFT_16996</name>
</gene>
<evidence type="ECO:0000259" key="3">
    <source>
        <dbReference type="PROSITE" id="PS50989"/>
    </source>
</evidence>
<dbReference type="PROSITE" id="PS50980">
    <property type="entry name" value="COA_CT_NTER"/>
    <property type="match status" value="1"/>
</dbReference>
<proteinExistence type="predicted"/>
<comment type="caution">
    <text evidence="4">The sequence shown here is derived from an EMBL/GenBank/DDBJ whole genome shotgun (WGS) entry which is preliminary data.</text>
</comment>
<evidence type="ECO:0000313" key="5">
    <source>
        <dbReference type="Proteomes" id="UP000815325"/>
    </source>
</evidence>
<dbReference type="Pfam" id="PF01039">
    <property type="entry name" value="Carboxyl_trans"/>
    <property type="match status" value="1"/>
</dbReference>
<feature type="region of interest" description="Disordered" evidence="1">
    <location>
        <begin position="86"/>
        <end position="129"/>
    </location>
</feature>
<dbReference type="Pfam" id="PF08326">
    <property type="entry name" value="ACC_central"/>
    <property type="match status" value="1"/>
</dbReference>
<feature type="region of interest" description="Disordered" evidence="1">
    <location>
        <begin position="581"/>
        <end position="605"/>
    </location>
</feature>
<dbReference type="InterPro" id="IPR011763">
    <property type="entry name" value="COA_CT_C"/>
</dbReference>
<feature type="compositionally biased region" description="Low complexity" evidence="1">
    <location>
        <begin position="104"/>
        <end position="114"/>
    </location>
</feature>
<dbReference type="InterPro" id="IPR034733">
    <property type="entry name" value="AcCoA_carboxyl_beta"/>
</dbReference>
<protein>
    <submittedName>
        <fullName evidence="4">Carboxyl transferase domain-containing protein</fullName>
    </submittedName>
</protein>
<dbReference type="PANTHER" id="PTHR45728">
    <property type="entry name" value="ACETYL-COA CARBOXYLASE, ISOFORM A"/>
    <property type="match status" value="1"/>
</dbReference>
<feature type="domain" description="CoA carboxyltransferase N-terminal" evidence="2">
    <location>
        <begin position="803"/>
        <end position="928"/>
    </location>
</feature>
<reference evidence="4" key="1">
    <citation type="submission" date="2017-08" db="EMBL/GenBank/DDBJ databases">
        <authorList>
            <person name="Polle J.E."/>
            <person name="Barry K."/>
            <person name="Cushman J."/>
            <person name="Schmutz J."/>
            <person name="Tran D."/>
            <person name="Hathwaick L.T."/>
            <person name="Yim W.C."/>
            <person name="Jenkins J."/>
            <person name="Mckie-Krisberg Z.M."/>
            <person name="Prochnik S."/>
            <person name="Lindquist E."/>
            <person name="Dockter R.B."/>
            <person name="Adam C."/>
            <person name="Molina H."/>
            <person name="Bunkerborg J."/>
            <person name="Jin E."/>
            <person name="Buchheim M."/>
            <person name="Magnuson J."/>
        </authorList>
    </citation>
    <scope>NUCLEOTIDE SEQUENCE</scope>
    <source>
        <strain evidence="4">CCAP 19/18</strain>
    </source>
</reference>
<accession>A0ABQ7G2L6</accession>
<organism evidence="4 5">
    <name type="scientific">Dunaliella salina</name>
    <name type="common">Green alga</name>
    <name type="synonym">Protococcus salinus</name>
    <dbReference type="NCBI Taxonomy" id="3046"/>
    <lineage>
        <taxon>Eukaryota</taxon>
        <taxon>Viridiplantae</taxon>
        <taxon>Chlorophyta</taxon>
        <taxon>core chlorophytes</taxon>
        <taxon>Chlorophyceae</taxon>
        <taxon>CS clade</taxon>
        <taxon>Chlamydomonadales</taxon>
        <taxon>Dunaliellaceae</taxon>
        <taxon>Dunaliella</taxon>
    </lineage>
</organism>
<evidence type="ECO:0000256" key="1">
    <source>
        <dbReference type="SAM" id="MobiDB-lite"/>
    </source>
</evidence>
<dbReference type="InterPro" id="IPR049076">
    <property type="entry name" value="ACCA"/>
</dbReference>
<feature type="domain" description="CoA carboxyltransferase C-terminal" evidence="3">
    <location>
        <begin position="980"/>
        <end position="1130"/>
    </location>
</feature>
<dbReference type="EMBL" id="MU070240">
    <property type="protein sequence ID" value="KAF5828836.1"/>
    <property type="molecule type" value="Genomic_DNA"/>
</dbReference>
<dbReference type="PANTHER" id="PTHR45728:SF3">
    <property type="entry name" value="ACETYL-COA CARBOXYLASE"/>
    <property type="match status" value="1"/>
</dbReference>
<dbReference type="InterPro" id="IPR029045">
    <property type="entry name" value="ClpP/crotonase-like_dom_sf"/>
</dbReference>
<keyword evidence="5" id="KW-1185">Reference proteome</keyword>
<dbReference type="SUPFAM" id="SSF52096">
    <property type="entry name" value="ClpP/crotonase"/>
    <property type="match status" value="2"/>
</dbReference>
<name>A0ABQ7G2L6_DUNSA</name>
<keyword evidence="4" id="KW-0808">Transferase</keyword>
<feature type="region of interest" description="Disordered" evidence="1">
    <location>
        <begin position="642"/>
        <end position="661"/>
    </location>
</feature>
<dbReference type="InterPro" id="IPR013537">
    <property type="entry name" value="AcCoA_COase_cen"/>
</dbReference>
<dbReference type="PROSITE" id="PS50989">
    <property type="entry name" value="COA_CT_CTER"/>
    <property type="match status" value="1"/>
</dbReference>